<name>A0A1X6WSJ9_9ENTE</name>
<proteinExistence type="predicted"/>
<reference evidence="2" key="1">
    <citation type="submission" date="2017-02" db="EMBL/GenBank/DDBJ databases">
        <authorList>
            <person name="Dridi B."/>
        </authorList>
    </citation>
    <scope>NUCLEOTIDE SEQUENCE [LARGE SCALE GENOMIC DNA]</scope>
    <source>
        <strain evidence="2">bH819</strain>
    </source>
</reference>
<dbReference type="Proteomes" id="UP000195918">
    <property type="component" value="Unassembled WGS sequence"/>
</dbReference>
<dbReference type="EMBL" id="FWFD01000022">
    <property type="protein sequence ID" value="SLM87219.1"/>
    <property type="molecule type" value="Genomic_DNA"/>
</dbReference>
<evidence type="ECO:0000313" key="2">
    <source>
        <dbReference type="Proteomes" id="UP000195918"/>
    </source>
</evidence>
<dbReference type="RefSeq" id="WP_086952837.1">
    <property type="nucleotide sequence ID" value="NZ_FWFD01000022.1"/>
</dbReference>
<dbReference type="OrthoDB" id="2146302at2"/>
<accession>A0A1X6WSJ9</accession>
<gene>
    <name evidence="1" type="ORF">FM121_14055</name>
</gene>
<protein>
    <recommendedName>
        <fullName evidence="3">Role in replication</fullName>
    </recommendedName>
</protein>
<dbReference type="AlphaFoldDB" id="A0A1X6WSJ9"/>
<evidence type="ECO:0000313" key="1">
    <source>
        <dbReference type="EMBL" id="SLM87219.1"/>
    </source>
</evidence>
<keyword evidence="2" id="KW-1185">Reference proteome</keyword>
<sequence>MKATYKNKVVDVWEISRTGEQPDWVKEAFKKNYLYWSDNRLRILMAALNPSILHNLKTGTVVTVIGNCGGYGMYAMGYEGDFLDATNHLLISSKKFSKHYTVIK</sequence>
<organism evidence="1 2">
    <name type="scientific">Vagococcus fluvialis bH819</name>
    <dbReference type="NCBI Taxonomy" id="1255619"/>
    <lineage>
        <taxon>Bacteria</taxon>
        <taxon>Bacillati</taxon>
        <taxon>Bacillota</taxon>
        <taxon>Bacilli</taxon>
        <taxon>Lactobacillales</taxon>
        <taxon>Enterococcaceae</taxon>
        <taxon>Vagococcus</taxon>
    </lineage>
</organism>
<evidence type="ECO:0008006" key="3">
    <source>
        <dbReference type="Google" id="ProtNLM"/>
    </source>
</evidence>